<dbReference type="Proteomes" id="UP000799750">
    <property type="component" value="Unassembled WGS sequence"/>
</dbReference>
<evidence type="ECO:0000256" key="1">
    <source>
        <dbReference type="ARBA" id="ARBA00006336"/>
    </source>
</evidence>
<dbReference type="AlphaFoldDB" id="A0A6A6RDS8"/>
<organism evidence="4 5">
    <name type="scientific">Lophium mytilinum</name>
    <dbReference type="NCBI Taxonomy" id="390894"/>
    <lineage>
        <taxon>Eukaryota</taxon>
        <taxon>Fungi</taxon>
        <taxon>Dikarya</taxon>
        <taxon>Ascomycota</taxon>
        <taxon>Pezizomycotina</taxon>
        <taxon>Dothideomycetes</taxon>
        <taxon>Pleosporomycetidae</taxon>
        <taxon>Mytilinidiales</taxon>
        <taxon>Mytilinidiaceae</taxon>
        <taxon>Lophium</taxon>
    </lineage>
</organism>
<dbReference type="GO" id="GO:0016787">
    <property type="term" value="F:hydrolase activity"/>
    <property type="evidence" value="ECO:0007669"/>
    <property type="project" value="UniProtKB-KW"/>
</dbReference>
<dbReference type="InterPro" id="IPR000868">
    <property type="entry name" value="Isochorismatase-like_dom"/>
</dbReference>
<keyword evidence="2 4" id="KW-0378">Hydrolase</keyword>
<evidence type="ECO:0000313" key="5">
    <source>
        <dbReference type="Proteomes" id="UP000799750"/>
    </source>
</evidence>
<sequence>MPRTALFVIDIQRDLALDSLTEIPAAARIRDAGASILAATRAKIDAAREQSKDSDFTVVFVQHEEKPEDGVMIKGSVPWELVFKPIEGATEERLVAKSVRDTFEANPELADRLKAEGVEKVVAFGIQSECCVKSTCEGALAAGFEVILLSGAHSTYNGKSKTAEEIERDVEKYLVEKGVKVVSWKDWNP</sequence>
<proteinExistence type="inferred from homology"/>
<keyword evidence="5" id="KW-1185">Reference proteome</keyword>
<dbReference type="EMBL" id="MU004181">
    <property type="protein sequence ID" value="KAF2502998.1"/>
    <property type="molecule type" value="Genomic_DNA"/>
</dbReference>
<dbReference type="SUPFAM" id="SSF52499">
    <property type="entry name" value="Isochorismatase-like hydrolases"/>
    <property type="match status" value="1"/>
</dbReference>
<comment type="similarity">
    <text evidence="1">Belongs to the isochorismatase family.</text>
</comment>
<evidence type="ECO:0000256" key="2">
    <source>
        <dbReference type="ARBA" id="ARBA00022801"/>
    </source>
</evidence>
<dbReference type="PANTHER" id="PTHR43540:SF6">
    <property type="entry name" value="ISOCHORISMATASE-LIKE DOMAIN-CONTAINING PROTEIN"/>
    <property type="match status" value="1"/>
</dbReference>
<evidence type="ECO:0000313" key="4">
    <source>
        <dbReference type="EMBL" id="KAF2502998.1"/>
    </source>
</evidence>
<dbReference type="OrthoDB" id="245563at2759"/>
<accession>A0A6A6RDS8</accession>
<evidence type="ECO:0000259" key="3">
    <source>
        <dbReference type="Pfam" id="PF00857"/>
    </source>
</evidence>
<dbReference type="Pfam" id="PF00857">
    <property type="entry name" value="Isochorismatase"/>
    <property type="match status" value="1"/>
</dbReference>
<feature type="domain" description="Isochorismatase-like" evidence="3">
    <location>
        <begin position="4"/>
        <end position="162"/>
    </location>
</feature>
<dbReference type="InterPro" id="IPR050272">
    <property type="entry name" value="Isochorismatase-like_hydrls"/>
</dbReference>
<dbReference type="PANTHER" id="PTHR43540">
    <property type="entry name" value="PEROXYUREIDOACRYLATE/UREIDOACRYLATE AMIDOHYDROLASE-RELATED"/>
    <property type="match status" value="1"/>
</dbReference>
<dbReference type="InterPro" id="IPR036380">
    <property type="entry name" value="Isochorismatase-like_sf"/>
</dbReference>
<reference evidence="4" key="1">
    <citation type="journal article" date="2020" name="Stud. Mycol.">
        <title>101 Dothideomycetes genomes: a test case for predicting lifestyles and emergence of pathogens.</title>
        <authorList>
            <person name="Haridas S."/>
            <person name="Albert R."/>
            <person name="Binder M."/>
            <person name="Bloem J."/>
            <person name="Labutti K."/>
            <person name="Salamov A."/>
            <person name="Andreopoulos B."/>
            <person name="Baker S."/>
            <person name="Barry K."/>
            <person name="Bills G."/>
            <person name="Bluhm B."/>
            <person name="Cannon C."/>
            <person name="Castanera R."/>
            <person name="Culley D."/>
            <person name="Daum C."/>
            <person name="Ezra D."/>
            <person name="Gonzalez J."/>
            <person name="Henrissat B."/>
            <person name="Kuo A."/>
            <person name="Liang C."/>
            <person name="Lipzen A."/>
            <person name="Lutzoni F."/>
            <person name="Magnuson J."/>
            <person name="Mondo S."/>
            <person name="Nolan M."/>
            <person name="Ohm R."/>
            <person name="Pangilinan J."/>
            <person name="Park H.-J."/>
            <person name="Ramirez L."/>
            <person name="Alfaro M."/>
            <person name="Sun H."/>
            <person name="Tritt A."/>
            <person name="Yoshinaga Y."/>
            <person name="Zwiers L.-H."/>
            <person name="Turgeon B."/>
            <person name="Goodwin S."/>
            <person name="Spatafora J."/>
            <person name="Crous P."/>
            <person name="Grigoriev I."/>
        </authorList>
    </citation>
    <scope>NUCLEOTIDE SEQUENCE</scope>
    <source>
        <strain evidence="4">CBS 269.34</strain>
    </source>
</reference>
<dbReference type="Gene3D" id="3.40.50.850">
    <property type="entry name" value="Isochorismatase-like"/>
    <property type="match status" value="1"/>
</dbReference>
<gene>
    <name evidence="4" type="ORF">BU16DRAFT_568981</name>
</gene>
<protein>
    <submittedName>
        <fullName evidence="4">Isochorismatase hydrolase</fullName>
    </submittedName>
</protein>
<name>A0A6A6RDS8_9PEZI</name>